<keyword evidence="4" id="KW-1185">Reference proteome</keyword>
<dbReference type="Pfam" id="PF06602">
    <property type="entry name" value="Myotub-related"/>
    <property type="match status" value="1"/>
</dbReference>
<dbReference type="Gene3D" id="2.30.29.30">
    <property type="entry name" value="Pleckstrin-homology domain (PH domain)/Phosphotyrosine-binding domain (PTB)"/>
    <property type="match status" value="1"/>
</dbReference>
<gene>
    <name evidence="3" type="ORF">NLS_LOCUS1609</name>
</gene>
<dbReference type="GO" id="GO:0019903">
    <property type="term" value="F:protein phosphatase binding"/>
    <property type="evidence" value="ECO:0007669"/>
    <property type="project" value="TreeGrafter"/>
</dbReference>
<dbReference type="Proteomes" id="UP000277928">
    <property type="component" value="Unassembled WGS sequence"/>
</dbReference>
<proteinExistence type="inferred from homology"/>
<dbReference type="PANTHER" id="PTHR10807:SF73">
    <property type="entry name" value="LD06050P"/>
    <property type="match status" value="1"/>
</dbReference>
<dbReference type="InterPro" id="IPR029021">
    <property type="entry name" value="Prot-tyrosine_phosphatase-like"/>
</dbReference>
<feature type="domain" description="Myotubularin phosphatase" evidence="2">
    <location>
        <begin position="158"/>
        <end position="539"/>
    </location>
</feature>
<dbReference type="GO" id="GO:0046856">
    <property type="term" value="P:phosphatidylinositol dephosphorylation"/>
    <property type="evidence" value="ECO:0007669"/>
    <property type="project" value="TreeGrafter"/>
</dbReference>
<dbReference type="InterPro" id="IPR010569">
    <property type="entry name" value="Myotubularin-like_Pase_dom"/>
</dbReference>
<dbReference type="PANTHER" id="PTHR10807">
    <property type="entry name" value="MYOTUBULARIN-RELATED"/>
    <property type="match status" value="1"/>
</dbReference>
<comment type="similarity">
    <text evidence="1">Belongs to the protein-tyrosine phosphatase family. Non-receptor class myotubularin subfamily.</text>
</comment>
<protein>
    <recommendedName>
        <fullName evidence="2">Myotubularin phosphatase domain-containing protein</fullName>
    </recommendedName>
</protein>
<evidence type="ECO:0000259" key="2">
    <source>
        <dbReference type="PROSITE" id="PS51339"/>
    </source>
</evidence>
<dbReference type="PROSITE" id="PS51339">
    <property type="entry name" value="PPASE_MYOTUBULARIN"/>
    <property type="match status" value="1"/>
</dbReference>
<dbReference type="GO" id="GO:0010507">
    <property type="term" value="P:negative regulation of autophagy"/>
    <property type="evidence" value="ECO:0007669"/>
    <property type="project" value="TreeGrafter"/>
</dbReference>
<sequence>MNSVFCKQSSLYYVAASSRDAIFYERFSLVMELSEAIERSRVDNVFLRKGPRQPQSGLLALIGHHMIFSPSSSSSNSASGKEHSNELWLLHRAVDRVVVEPIVKDSVNRSGKLILKCKNFMICVFEINNLDDCLAVARGIQHDYPFYYRCPFTVLDNGWTAFDTEQEYAKLMIRCKDGWRVSAVNKGFRVCSTYPEMVIVPKGIGDDYLRISATFRDGGRFPILSFYHEGTKSCLIRCGQPLVGPTNRRCKEDETILNSLLSSTSKGVIVDTRTKALAQSAKNKGGGCESQMFYSQWKYVYGGTPRIKEIHDALTKLVELCIETNISVDRWISRLGSCGWLQFVSDMLTCAATVAQCVHCEGTSEVPVVVHGAEGTDSTLLVTSLAQLLLDSDSRTIRGFESLIEREWICAGHPFSYRCAHSAFATGGITGPYESPMFLCFLDCVWQVYQQFPCSFEFTEEFLIFLFEHAYASEFGSFLGNCEKEKAQFEVKTRTVSLWSYVNNPEILRTYVNALYEPNPAVLWPCVSPQSIVLWERLFLRWIRDWKQMDGIKQSVMQWKVREKELQSKVLIIRSLIQNIEFTAWTRANPHVKSDRDRLYLLIFEGIVEEYCFAYTAAPFETLIFETAS</sequence>
<dbReference type="InterPro" id="IPR048994">
    <property type="entry name" value="PH-GRAM_MTMR6-9"/>
</dbReference>
<evidence type="ECO:0000313" key="3">
    <source>
        <dbReference type="EMBL" id="VDK71926.1"/>
    </source>
</evidence>
<dbReference type="InterPro" id="IPR030564">
    <property type="entry name" value="Myotubularin"/>
</dbReference>
<dbReference type="EMBL" id="UYRX01000059">
    <property type="protein sequence ID" value="VDK71926.1"/>
    <property type="molecule type" value="Genomic_DNA"/>
</dbReference>
<organism evidence="3 4">
    <name type="scientific">Litomosoides sigmodontis</name>
    <name type="common">Filarial nematode worm</name>
    <dbReference type="NCBI Taxonomy" id="42156"/>
    <lineage>
        <taxon>Eukaryota</taxon>
        <taxon>Metazoa</taxon>
        <taxon>Ecdysozoa</taxon>
        <taxon>Nematoda</taxon>
        <taxon>Chromadorea</taxon>
        <taxon>Rhabditida</taxon>
        <taxon>Spirurina</taxon>
        <taxon>Spiruromorpha</taxon>
        <taxon>Filarioidea</taxon>
        <taxon>Onchocercidae</taxon>
        <taxon>Litomosoides</taxon>
    </lineage>
</organism>
<dbReference type="GO" id="GO:0005737">
    <property type="term" value="C:cytoplasm"/>
    <property type="evidence" value="ECO:0007669"/>
    <property type="project" value="TreeGrafter"/>
</dbReference>
<dbReference type="SUPFAM" id="SSF52799">
    <property type="entry name" value="(Phosphotyrosine protein) phosphatases II"/>
    <property type="match status" value="1"/>
</dbReference>
<accession>A0A3P6SBP8</accession>
<evidence type="ECO:0000313" key="4">
    <source>
        <dbReference type="Proteomes" id="UP000277928"/>
    </source>
</evidence>
<dbReference type="InterPro" id="IPR011993">
    <property type="entry name" value="PH-like_dom_sf"/>
</dbReference>
<reference evidence="3 4" key="1">
    <citation type="submission" date="2018-08" db="EMBL/GenBank/DDBJ databases">
        <authorList>
            <person name="Laetsch R D."/>
            <person name="Stevens L."/>
            <person name="Kumar S."/>
            <person name="Blaxter L. M."/>
        </authorList>
    </citation>
    <scope>NUCLEOTIDE SEQUENCE [LARGE SCALE GENOMIC DNA]</scope>
</reference>
<dbReference type="OMA" id="IEREWIC"/>
<dbReference type="OrthoDB" id="271628at2759"/>
<dbReference type="AlphaFoldDB" id="A0A3P6SBP8"/>
<dbReference type="Pfam" id="PF21098">
    <property type="entry name" value="PH-GRAM_MTMR6-like"/>
    <property type="match status" value="1"/>
</dbReference>
<name>A0A3P6SBP8_LITSI</name>
<dbReference type="STRING" id="42156.A0A3P6SBP8"/>
<evidence type="ECO:0000256" key="1">
    <source>
        <dbReference type="ARBA" id="ARBA00007471"/>
    </source>
</evidence>